<evidence type="ECO:0000259" key="2">
    <source>
        <dbReference type="SMART" id="SM00226"/>
    </source>
</evidence>
<proteinExistence type="predicted"/>
<dbReference type="SUPFAM" id="SSF52788">
    <property type="entry name" value="Phosphotyrosine protein phosphatases I"/>
    <property type="match status" value="1"/>
</dbReference>
<dbReference type="SMART" id="SM00226">
    <property type="entry name" value="LMWPc"/>
    <property type="match status" value="1"/>
</dbReference>
<evidence type="ECO:0000313" key="3">
    <source>
        <dbReference type="EMBL" id="XBM02220.1"/>
    </source>
</evidence>
<feature type="region of interest" description="Disordered" evidence="1">
    <location>
        <begin position="23"/>
        <end position="46"/>
    </location>
</feature>
<dbReference type="InterPro" id="IPR023485">
    <property type="entry name" value="Ptyr_pPase"/>
</dbReference>
<accession>A0AAU7FF15</accession>
<gene>
    <name evidence="3" type="ORF">ABHF33_08135</name>
</gene>
<protein>
    <submittedName>
        <fullName evidence="3">Protein tyrosine phosphatase</fullName>
    </submittedName>
</protein>
<dbReference type="RefSeq" id="WP_348946494.1">
    <property type="nucleotide sequence ID" value="NZ_CP157355.1"/>
</dbReference>
<dbReference type="KEGG" id="cmav:ABHF33_08135"/>
<feature type="domain" description="Phosphotyrosine protein phosphatase I" evidence="2">
    <location>
        <begin position="8"/>
        <end position="114"/>
    </location>
</feature>
<name>A0AAU7FF15_9NEIS</name>
<dbReference type="AlphaFoldDB" id="A0AAU7FF15"/>
<dbReference type="Gene3D" id="3.40.50.2300">
    <property type="match status" value="1"/>
</dbReference>
<organism evidence="3">
    <name type="scientific">Chitinibacter mangrovi</name>
    <dbReference type="NCBI Taxonomy" id="3153927"/>
    <lineage>
        <taxon>Bacteria</taxon>
        <taxon>Pseudomonadati</taxon>
        <taxon>Pseudomonadota</taxon>
        <taxon>Betaproteobacteria</taxon>
        <taxon>Neisseriales</taxon>
        <taxon>Chitinibacteraceae</taxon>
        <taxon>Chitinibacter</taxon>
    </lineage>
</organism>
<dbReference type="PIRSF" id="PIRSF029416">
    <property type="entry name" value="UCP029416_PTP"/>
    <property type="match status" value="1"/>
</dbReference>
<reference evidence="3" key="1">
    <citation type="submission" date="2024-05" db="EMBL/GenBank/DDBJ databases">
        <authorList>
            <person name="Yang L."/>
            <person name="Pan L."/>
        </authorList>
    </citation>
    <scope>NUCLEOTIDE SEQUENCE</scope>
    <source>
        <strain evidence="3">FCG-7</strain>
    </source>
</reference>
<evidence type="ECO:0000256" key="1">
    <source>
        <dbReference type="SAM" id="MobiDB-lite"/>
    </source>
</evidence>
<sequence length="115" mass="13419">MAQKSERTKVLFICSRNQWRSPTAEQHWRKHPKLLTRSAGTSPNARHTVSVDDIRWADVILVMEEKHQSRLRAQFTRLLSNKSIHVLDIPDDYQFMDPELIELLEQSLVSIIDLG</sequence>
<dbReference type="EMBL" id="CP157355">
    <property type="protein sequence ID" value="XBM02220.1"/>
    <property type="molecule type" value="Genomic_DNA"/>
</dbReference>
<dbReference type="InterPro" id="IPR016919">
    <property type="entry name" value="UCP029416_PTP"/>
</dbReference>
<dbReference type="InterPro" id="IPR036196">
    <property type="entry name" value="Ptyr_pPase_sf"/>
</dbReference>